<dbReference type="KEGG" id="nfu:107374872"/>
<dbReference type="EMBL" id="HADY01024488">
    <property type="protein sequence ID" value="SBP62973.1"/>
    <property type="molecule type" value="Transcribed_RNA"/>
</dbReference>
<dbReference type="PANTHER" id="PTHR21538:SF24">
    <property type="entry name" value="PH DOMAIN-CONTAINING PROTEIN"/>
    <property type="match status" value="1"/>
</dbReference>
<dbReference type="InterPro" id="IPR051364">
    <property type="entry name" value="Cytokinesis/Rho-signaling"/>
</dbReference>
<organism evidence="3">
    <name type="scientific">Nothobranchius furzeri</name>
    <name type="common">Turquoise killifish</name>
    <dbReference type="NCBI Taxonomy" id="105023"/>
    <lineage>
        <taxon>Eukaryota</taxon>
        <taxon>Metazoa</taxon>
        <taxon>Chordata</taxon>
        <taxon>Craniata</taxon>
        <taxon>Vertebrata</taxon>
        <taxon>Euteleostomi</taxon>
        <taxon>Actinopterygii</taxon>
        <taxon>Neopterygii</taxon>
        <taxon>Teleostei</taxon>
        <taxon>Neoteleostei</taxon>
        <taxon>Acanthomorphata</taxon>
        <taxon>Ovalentaria</taxon>
        <taxon>Atherinomorphae</taxon>
        <taxon>Cyprinodontiformes</taxon>
        <taxon>Nothobranchiidae</taxon>
        <taxon>Nothobranchius</taxon>
    </lineage>
</organism>
<reference evidence="3" key="1">
    <citation type="submission" date="2016-05" db="EMBL/GenBank/DDBJ databases">
        <authorList>
            <person name="Lavstsen T."/>
            <person name="Jespersen J.S."/>
        </authorList>
    </citation>
    <scope>NUCLEOTIDE SEQUENCE</scope>
    <source>
        <tissue evidence="3">Brain</tissue>
    </source>
</reference>
<sequence length="184" mass="21227">MVSCFQLKKKTCIIPSFHSLVALTQLVEDLSQWQNHYCVLGRQTLLCYQSQEDLESEDKPSLVIPIRKDTRVCCSEADSAHGRHIVIQLQGEDLKYAVTSHNTEETKRWSKALQQHIYNLSQWKQCCDNVMKISTRNTKKPNTVKQGSLFHEMVTPSSPRKGPVIPDLSAEIRTLLLSYYKERY</sequence>
<reference evidence="3" key="2">
    <citation type="submission" date="2016-06" db="EMBL/GenBank/DDBJ databases">
        <title>The genome of a short-lived fish provides insights into sex chromosome evolution and the genetic control of aging.</title>
        <authorList>
            <person name="Reichwald K."/>
            <person name="Felder M."/>
            <person name="Petzold A."/>
            <person name="Koch P."/>
            <person name="Groth M."/>
            <person name="Platzer M."/>
        </authorList>
    </citation>
    <scope>NUCLEOTIDE SEQUENCE</scope>
    <source>
        <tissue evidence="3">Brain</tissue>
    </source>
</reference>
<dbReference type="PANTHER" id="PTHR21538">
    <property type="entry name" value="ANILLIN/RHOTEKIN RTKN"/>
    <property type="match status" value="1"/>
</dbReference>
<dbReference type="GO" id="GO:0005826">
    <property type="term" value="C:actomyosin contractile ring"/>
    <property type="evidence" value="ECO:0007669"/>
    <property type="project" value="TreeGrafter"/>
</dbReference>
<dbReference type="SUPFAM" id="SSF50729">
    <property type="entry name" value="PH domain-like"/>
    <property type="match status" value="1"/>
</dbReference>
<evidence type="ECO:0000313" key="2">
    <source>
        <dbReference type="EMBL" id="KAF7217522.1"/>
    </source>
</evidence>
<dbReference type="SMART" id="SM00233">
    <property type="entry name" value="PH"/>
    <property type="match status" value="1"/>
</dbReference>
<accession>A0A1A8B7U8</accession>
<protein>
    <submittedName>
        <fullName evidence="3">Rhotekin</fullName>
    </submittedName>
    <submittedName>
        <fullName evidence="2">Transcript variant X1</fullName>
    </submittedName>
</protein>
<dbReference type="Pfam" id="PF00169">
    <property type="entry name" value="PH"/>
    <property type="match status" value="1"/>
</dbReference>
<dbReference type="PROSITE" id="PS50003">
    <property type="entry name" value="PH_DOMAIN"/>
    <property type="match status" value="1"/>
</dbReference>
<dbReference type="GO" id="GO:0000281">
    <property type="term" value="P:mitotic cytokinesis"/>
    <property type="evidence" value="ECO:0007669"/>
    <property type="project" value="TreeGrafter"/>
</dbReference>
<evidence type="ECO:0000313" key="3">
    <source>
        <dbReference type="EMBL" id="SBP62973.1"/>
    </source>
</evidence>
<dbReference type="GO" id="GO:0000915">
    <property type="term" value="P:actomyosin contractile ring assembly"/>
    <property type="evidence" value="ECO:0007669"/>
    <property type="project" value="TreeGrafter"/>
</dbReference>
<dbReference type="GO" id="GO:0031106">
    <property type="term" value="P:septin ring organization"/>
    <property type="evidence" value="ECO:0007669"/>
    <property type="project" value="TreeGrafter"/>
</dbReference>
<proteinExistence type="predicted"/>
<reference evidence="2" key="3">
    <citation type="submission" date="2020-03" db="EMBL/GenBank/DDBJ databases">
        <title>Intra-Species Differences in Population Size shape Life History and Genome Evolution.</title>
        <authorList>
            <person name="Willemsen D."/>
            <person name="Cui R."/>
            <person name="Valenzano D.R."/>
        </authorList>
    </citation>
    <scope>NUCLEOTIDE SEQUENCE</scope>
    <source>
        <strain evidence="2">GRZ</strain>
        <tissue evidence="2">Whole</tissue>
    </source>
</reference>
<dbReference type="EMBL" id="JAAVVJ010000008">
    <property type="protein sequence ID" value="KAF7217522.1"/>
    <property type="molecule type" value="Genomic_DNA"/>
</dbReference>
<dbReference type="Proteomes" id="UP000822369">
    <property type="component" value="Chromosome 8"/>
</dbReference>
<dbReference type="Gene3D" id="2.30.29.30">
    <property type="entry name" value="Pleckstrin-homology domain (PH domain)/Phosphotyrosine-binding domain (PTB)"/>
    <property type="match status" value="1"/>
</dbReference>
<evidence type="ECO:0000259" key="1">
    <source>
        <dbReference type="PROSITE" id="PS50003"/>
    </source>
</evidence>
<dbReference type="InterPro" id="IPR001849">
    <property type="entry name" value="PH_domain"/>
</dbReference>
<gene>
    <name evidence="3" type="primary">RTKN</name>
    <name evidence="2" type="ORF">G4P62_002235</name>
</gene>
<name>A0A1A8B7U8_NOTFU</name>
<dbReference type="InterPro" id="IPR011993">
    <property type="entry name" value="PH-like_dom_sf"/>
</dbReference>
<dbReference type="AlphaFoldDB" id="A0A1A8B7U8"/>
<feature type="domain" description="PH" evidence="1">
    <location>
        <begin position="19"/>
        <end position="118"/>
    </location>
</feature>